<dbReference type="PANTHER" id="PTHR36173">
    <property type="entry name" value="RIBONUCLEASE VAPC16-RELATED"/>
    <property type="match status" value="1"/>
</dbReference>
<dbReference type="Pfam" id="PF01850">
    <property type="entry name" value="PIN"/>
    <property type="match status" value="1"/>
</dbReference>
<dbReference type="SUPFAM" id="SSF88723">
    <property type="entry name" value="PIN domain-like"/>
    <property type="match status" value="1"/>
</dbReference>
<gene>
    <name evidence="2" type="ordered locus">Tph_c02900</name>
</gene>
<keyword evidence="3" id="KW-1185">Reference proteome</keyword>
<evidence type="ECO:0000259" key="1">
    <source>
        <dbReference type="Pfam" id="PF01850"/>
    </source>
</evidence>
<evidence type="ECO:0000313" key="2">
    <source>
        <dbReference type="EMBL" id="AFV10537.1"/>
    </source>
</evidence>
<dbReference type="HOGENOM" id="CLU_129890_0_1_9"/>
<dbReference type="eggNOG" id="COG3744">
    <property type="taxonomic scope" value="Bacteria"/>
</dbReference>
<organism evidence="2 3">
    <name type="scientific">Thermacetogenium phaeum (strain ATCC BAA-254 / DSM 26808 / PB)</name>
    <dbReference type="NCBI Taxonomy" id="1089553"/>
    <lineage>
        <taxon>Bacteria</taxon>
        <taxon>Bacillati</taxon>
        <taxon>Bacillota</taxon>
        <taxon>Clostridia</taxon>
        <taxon>Thermoanaerobacterales</taxon>
        <taxon>Thermoanaerobacteraceae</taxon>
        <taxon>Thermacetogenium</taxon>
    </lineage>
</organism>
<dbReference type="AlphaFoldDB" id="K4LEL7"/>
<dbReference type="EMBL" id="CP003732">
    <property type="protein sequence ID" value="AFV10537.1"/>
    <property type="molecule type" value="Genomic_DNA"/>
</dbReference>
<dbReference type="CDD" id="cd09872">
    <property type="entry name" value="PIN_Sll0205-like"/>
    <property type="match status" value="1"/>
</dbReference>
<protein>
    <recommendedName>
        <fullName evidence="1">PIN domain-containing protein</fullName>
    </recommendedName>
</protein>
<reference evidence="2 3" key="1">
    <citation type="journal article" date="2012" name="BMC Genomics">
        <title>Genome-guided analysis of physiological and morphological traits of the fermentative acetate oxidizer Thermacetogenium phaeum.</title>
        <authorList>
            <person name="Oehler D."/>
            <person name="Poehlein A."/>
            <person name="Leimbach A."/>
            <person name="Muller N."/>
            <person name="Daniel R."/>
            <person name="Gottschalk G."/>
            <person name="Schink B."/>
        </authorList>
    </citation>
    <scope>NUCLEOTIDE SEQUENCE [LARGE SCALE GENOMIC DNA]</scope>
    <source>
        <strain evidence="3">ATCC BAA-254 / DSM 26808 / PB</strain>
    </source>
</reference>
<dbReference type="Proteomes" id="UP000000467">
    <property type="component" value="Chromosome"/>
</dbReference>
<dbReference type="PANTHER" id="PTHR36173:SF2">
    <property type="entry name" value="RIBONUCLEASE VAPC16"/>
    <property type="match status" value="1"/>
</dbReference>
<dbReference type="InterPro" id="IPR052919">
    <property type="entry name" value="TA_system_RNase"/>
</dbReference>
<dbReference type="STRING" id="1089553.Tph_c02900"/>
<name>K4LEL7_THEPS</name>
<proteinExistence type="predicted"/>
<dbReference type="KEGG" id="tpz:Tph_c02900"/>
<feature type="domain" description="PIN" evidence="1">
    <location>
        <begin position="17"/>
        <end position="118"/>
    </location>
</feature>
<accession>K4LEL7</accession>
<dbReference type="InterPro" id="IPR029060">
    <property type="entry name" value="PIN-like_dom_sf"/>
</dbReference>
<sequence>MYYYLLMVDYRRSPVISRAREIISRGENKLFFSAASAWEVAIKAALGKLTLPGNLKSFIIEQLAVNGIDPLPVGLTHVLHVSTLPALHRDPFDQLLIAQAQLENLPILTTDPQIRRYDVEVIW</sequence>
<dbReference type="InterPro" id="IPR002716">
    <property type="entry name" value="PIN_dom"/>
</dbReference>
<evidence type="ECO:0000313" key="3">
    <source>
        <dbReference type="Proteomes" id="UP000000467"/>
    </source>
</evidence>
<dbReference type="InterPro" id="IPR041705">
    <property type="entry name" value="PIN_Sll0205"/>
</dbReference>